<dbReference type="CDD" id="cd11530">
    <property type="entry name" value="NTP-PPase_DR2231_like"/>
    <property type="match status" value="1"/>
</dbReference>
<dbReference type="AlphaFoldDB" id="A0A9E4N2M9"/>
<sequence>MSDFPLDMYQMHLKFGVRDWVEKATPDQKKELMKLRMRMLTEEFAETMNAYLQGDEEEMIDGLIDLCVIAIGTLDIANVDPNHAWDEIYRANTSKDVGVKPNRPNPLGLPDLIKPEGWKGPDHSDNHGNLKEFL</sequence>
<dbReference type="Gene3D" id="1.10.3420.10">
    <property type="entry name" value="putative ntp pyrophosphohydrolase like domain"/>
    <property type="match status" value="1"/>
</dbReference>
<proteinExistence type="predicted"/>
<name>A0A9E4N2M9_9GAMM</name>
<comment type="caution">
    <text evidence="2">The sequence shown here is derived from an EMBL/GenBank/DDBJ whole genome shotgun (WGS) entry which is preliminary data.</text>
</comment>
<evidence type="ECO:0000256" key="1">
    <source>
        <dbReference type="SAM" id="MobiDB-lite"/>
    </source>
</evidence>
<protein>
    <submittedName>
        <fullName evidence="2">Nucleoside triphosphate pyrophosphohydrolase family protein</fullName>
    </submittedName>
</protein>
<evidence type="ECO:0000313" key="2">
    <source>
        <dbReference type="EMBL" id="MCG7944962.1"/>
    </source>
</evidence>
<dbReference type="Proteomes" id="UP000886667">
    <property type="component" value="Unassembled WGS sequence"/>
</dbReference>
<organism evidence="2 3">
    <name type="scientific">Candidatus Thiodiazotropha taylori</name>
    <dbReference type="NCBI Taxonomy" id="2792791"/>
    <lineage>
        <taxon>Bacteria</taxon>
        <taxon>Pseudomonadati</taxon>
        <taxon>Pseudomonadota</taxon>
        <taxon>Gammaproteobacteria</taxon>
        <taxon>Chromatiales</taxon>
        <taxon>Sedimenticolaceae</taxon>
        <taxon>Candidatus Thiodiazotropha</taxon>
    </lineage>
</organism>
<dbReference type="SUPFAM" id="SSF101386">
    <property type="entry name" value="all-alpha NTP pyrophosphatases"/>
    <property type="match status" value="1"/>
</dbReference>
<dbReference type="InterPro" id="IPR021130">
    <property type="entry name" value="PRib-ATP_PPHydrolase-like"/>
</dbReference>
<gene>
    <name evidence="2" type="ORF">JAZ07_01295</name>
</gene>
<dbReference type="InterPro" id="IPR033653">
    <property type="entry name" value="NTP-PPase_DR2231-like"/>
</dbReference>
<dbReference type="InterPro" id="IPR023292">
    <property type="entry name" value="NTP_PyroPHydrolase-like_dom_sf"/>
</dbReference>
<dbReference type="Pfam" id="PF01503">
    <property type="entry name" value="PRA-PH"/>
    <property type="match status" value="1"/>
</dbReference>
<evidence type="ECO:0000313" key="3">
    <source>
        <dbReference type="Proteomes" id="UP000886667"/>
    </source>
</evidence>
<reference evidence="2" key="1">
    <citation type="journal article" date="2021" name="Proc. Natl. Acad. Sci. U.S.A.">
        <title>Global biogeography of chemosynthetic symbionts reveals both localized and globally distributed symbiont groups. .</title>
        <authorList>
            <person name="Osvatic J.T."/>
            <person name="Wilkins L.G.E."/>
            <person name="Leibrecht L."/>
            <person name="Leray M."/>
            <person name="Zauner S."/>
            <person name="Polzin J."/>
            <person name="Camacho Y."/>
            <person name="Gros O."/>
            <person name="van Gils J.A."/>
            <person name="Eisen J.A."/>
            <person name="Petersen J.M."/>
            <person name="Yuen B."/>
        </authorList>
    </citation>
    <scope>NUCLEOTIDE SEQUENCE</scope>
    <source>
        <strain evidence="2">MAGclacostrist064TRANS</strain>
    </source>
</reference>
<feature type="region of interest" description="Disordered" evidence="1">
    <location>
        <begin position="115"/>
        <end position="134"/>
    </location>
</feature>
<accession>A0A9E4N2M9</accession>
<dbReference type="EMBL" id="JAEPCM010000016">
    <property type="protein sequence ID" value="MCG7944962.1"/>
    <property type="molecule type" value="Genomic_DNA"/>
</dbReference>